<sequence length="54" mass="6279">MHSTNSCNADVLLTDDSDEKVTVHYGETTFRLPKIGPRPPFYYNPRCEPYYPEI</sequence>
<dbReference type="Proteomes" id="UP001597231">
    <property type="component" value="Unassembled WGS sequence"/>
</dbReference>
<evidence type="ECO:0000313" key="2">
    <source>
        <dbReference type="Proteomes" id="UP001597231"/>
    </source>
</evidence>
<comment type="caution">
    <text evidence="1">The sequence shown here is derived from an EMBL/GenBank/DDBJ whole genome shotgun (WGS) entry which is preliminary data.</text>
</comment>
<accession>A0ABW3U3S3</accession>
<name>A0ABW3U3S3_9BACL</name>
<dbReference type="EMBL" id="JBHTLT010000121">
    <property type="protein sequence ID" value="MFD1206344.1"/>
    <property type="molecule type" value="Genomic_DNA"/>
</dbReference>
<keyword evidence="2" id="KW-1185">Reference proteome</keyword>
<proteinExistence type="predicted"/>
<evidence type="ECO:0000313" key="1">
    <source>
        <dbReference type="EMBL" id="MFD1206344.1"/>
    </source>
</evidence>
<dbReference type="RefSeq" id="WP_336822255.1">
    <property type="nucleotide sequence ID" value="NZ_JBHTLT010000121.1"/>
</dbReference>
<protein>
    <submittedName>
        <fullName evidence="1">Uncharacterized protein</fullName>
    </submittedName>
</protein>
<reference evidence="2" key="1">
    <citation type="journal article" date="2019" name="Int. J. Syst. Evol. Microbiol.">
        <title>The Global Catalogue of Microorganisms (GCM) 10K type strain sequencing project: providing services to taxonomists for standard genome sequencing and annotation.</title>
        <authorList>
            <consortium name="The Broad Institute Genomics Platform"/>
            <consortium name="The Broad Institute Genome Sequencing Center for Infectious Disease"/>
            <person name="Wu L."/>
            <person name="Ma J."/>
        </authorList>
    </citation>
    <scope>NUCLEOTIDE SEQUENCE [LARGE SCALE GENOMIC DNA]</scope>
    <source>
        <strain evidence="2">CCUG 53915</strain>
    </source>
</reference>
<organism evidence="1 2">
    <name type="scientific">Sporosarcina contaminans</name>
    <dbReference type="NCBI Taxonomy" id="633403"/>
    <lineage>
        <taxon>Bacteria</taxon>
        <taxon>Bacillati</taxon>
        <taxon>Bacillota</taxon>
        <taxon>Bacilli</taxon>
        <taxon>Bacillales</taxon>
        <taxon>Caryophanaceae</taxon>
        <taxon>Sporosarcina</taxon>
    </lineage>
</organism>
<gene>
    <name evidence="1" type="ORF">ACFQ38_14705</name>
</gene>